<feature type="region of interest" description="Disordered" evidence="1">
    <location>
        <begin position="41"/>
        <end position="85"/>
    </location>
</feature>
<reference evidence="2" key="1">
    <citation type="journal article" date="2014" name="Int. J. Syst. Evol. Microbiol.">
        <title>Complete genome sequence of Corynebacterium casei LMG S-19264T (=DSM 44701T), isolated from a smear-ripened cheese.</title>
        <authorList>
            <consortium name="US DOE Joint Genome Institute (JGI-PGF)"/>
            <person name="Walter F."/>
            <person name="Albersmeier A."/>
            <person name="Kalinowski J."/>
            <person name="Ruckert C."/>
        </authorList>
    </citation>
    <scope>NUCLEOTIDE SEQUENCE</scope>
    <source>
        <strain evidence="2">JCM 4490</strain>
    </source>
</reference>
<sequence>MFSRTPGRIRKLLRKVSGMDASFVGLRAGCRSTRLPRARAEMAGGRGEVPGVRPRVPRGRLRCGGGHRKSAGPDPAGHDQPVPMY</sequence>
<keyword evidence="3" id="KW-1185">Reference proteome</keyword>
<accession>A0A918J9Q5</accession>
<comment type="caution">
    <text evidence="2">The sequence shown here is derived from an EMBL/GenBank/DDBJ whole genome shotgun (WGS) entry which is preliminary data.</text>
</comment>
<reference evidence="2" key="2">
    <citation type="submission" date="2020-09" db="EMBL/GenBank/DDBJ databases">
        <authorList>
            <person name="Sun Q."/>
            <person name="Ohkuma M."/>
        </authorList>
    </citation>
    <scope>NUCLEOTIDE SEQUENCE</scope>
    <source>
        <strain evidence="2">JCM 4490</strain>
    </source>
</reference>
<dbReference type="AlphaFoldDB" id="A0A918J9Q5"/>
<protein>
    <submittedName>
        <fullName evidence="2">Uncharacterized protein</fullName>
    </submittedName>
</protein>
<evidence type="ECO:0000256" key="1">
    <source>
        <dbReference type="SAM" id="MobiDB-lite"/>
    </source>
</evidence>
<evidence type="ECO:0000313" key="3">
    <source>
        <dbReference type="Proteomes" id="UP000620224"/>
    </source>
</evidence>
<proteinExistence type="predicted"/>
<organism evidence="2 3">
    <name type="scientific">Streptomyces lucensis JCM 4490</name>
    <dbReference type="NCBI Taxonomy" id="1306176"/>
    <lineage>
        <taxon>Bacteria</taxon>
        <taxon>Bacillati</taxon>
        <taxon>Actinomycetota</taxon>
        <taxon>Actinomycetes</taxon>
        <taxon>Kitasatosporales</taxon>
        <taxon>Streptomycetaceae</taxon>
        <taxon>Streptomyces</taxon>
    </lineage>
</organism>
<dbReference type="Proteomes" id="UP000620224">
    <property type="component" value="Unassembled WGS sequence"/>
</dbReference>
<evidence type="ECO:0000313" key="2">
    <source>
        <dbReference type="EMBL" id="GGW64793.1"/>
    </source>
</evidence>
<name>A0A918J9Q5_9ACTN</name>
<dbReference type="EMBL" id="BMUE01000010">
    <property type="protein sequence ID" value="GGW64793.1"/>
    <property type="molecule type" value="Genomic_DNA"/>
</dbReference>
<gene>
    <name evidence="2" type="ORF">GCM10010503_47530</name>
</gene>
<feature type="compositionally biased region" description="Basic residues" evidence="1">
    <location>
        <begin position="55"/>
        <end position="70"/>
    </location>
</feature>